<accession>A0A182VYB1</accession>
<dbReference type="Proteomes" id="UP000075920">
    <property type="component" value="Unassembled WGS sequence"/>
</dbReference>
<reference evidence="2" key="1">
    <citation type="submission" date="2013-03" db="EMBL/GenBank/DDBJ databases">
        <title>The Genome Sequence of Anopheles minimus MINIMUS1.</title>
        <authorList>
            <consortium name="The Broad Institute Genomics Platform"/>
            <person name="Neafsey D.E."/>
            <person name="Walton C."/>
            <person name="Walker B."/>
            <person name="Young S.K."/>
            <person name="Zeng Q."/>
            <person name="Gargeya S."/>
            <person name="Fitzgerald M."/>
            <person name="Haas B."/>
            <person name="Abouelleil A."/>
            <person name="Allen A.W."/>
            <person name="Alvarado L."/>
            <person name="Arachchi H.M."/>
            <person name="Berlin A.M."/>
            <person name="Chapman S.B."/>
            <person name="Gainer-Dewar J."/>
            <person name="Goldberg J."/>
            <person name="Griggs A."/>
            <person name="Gujja S."/>
            <person name="Hansen M."/>
            <person name="Howarth C."/>
            <person name="Imamovic A."/>
            <person name="Ireland A."/>
            <person name="Larimer J."/>
            <person name="McCowan C."/>
            <person name="Murphy C."/>
            <person name="Pearson M."/>
            <person name="Poon T.W."/>
            <person name="Priest M."/>
            <person name="Roberts A."/>
            <person name="Saif S."/>
            <person name="Shea T."/>
            <person name="Sisk P."/>
            <person name="Sykes S."/>
            <person name="Wortman J."/>
            <person name="Nusbaum C."/>
            <person name="Birren B."/>
        </authorList>
    </citation>
    <scope>NUCLEOTIDE SEQUENCE [LARGE SCALE GENOMIC DNA]</scope>
    <source>
        <strain evidence="2">MINIMUS1</strain>
    </source>
</reference>
<dbReference type="VEuPathDB" id="VectorBase:AMIN003061"/>
<keyword evidence="2" id="KW-1185">Reference proteome</keyword>
<sequence>MPFDQTLSHESMPFAPIAPSEGYRLRNGSCMPCKPSLLCRGTALPSCNDAPIASNAGQFSGCKWVGKIASVLAKQSSYVDIFWGLALNRPRYAHGHSSKHFSPIAHQFSFQSRRVK</sequence>
<reference evidence="1" key="2">
    <citation type="submission" date="2020-05" db="UniProtKB">
        <authorList>
            <consortium name="EnsemblMetazoa"/>
        </authorList>
    </citation>
    <scope>IDENTIFICATION</scope>
    <source>
        <strain evidence="1">MINIMUS1</strain>
    </source>
</reference>
<dbReference type="EnsemblMetazoa" id="AMIN003061-RA">
    <property type="protein sequence ID" value="AMIN003061-PA"/>
    <property type="gene ID" value="AMIN003061"/>
</dbReference>
<protein>
    <submittedName>
        <fullName evidence="1">Uncharacterized protein</fullName>
    </submittedName>
</protein>
<proteinExistence type="predicted"/>
<dbReference type="AlphaFoldDB" id="A0A182VYB1"/>
<evidence type="ECO:0000313" key="1">
    <source>
        <dbReference type="EnsemblMetazoa" id="AMIN003061-PA"/>
    </source>
</evidence>
<evidence type="ECO:0000313" key="2">
    <source>
        <dbReference type="Proteomes" id="UP000075920"/>
    </source>
</evidence>
<organism evidence="1 2">
    <name type="scientific">Anopheles minimus</name>
    <dbReference type="NCBI Taxonomy" id="112268"/>
    <lineage>
        <taxon>Eukaryota</taxon>
        <taxon>Metazoa</taxon>
        <taxon>Ecdysozoa</taxon>
        <taxon>Arthropoda</taxon>
        <taxon>Hexapoda</taxon>
        <taxon>Insecta</taxon>
        <taxon>Pterygota</taxon>
        <taxon>Neoptera</taxon>
        <taxon>Endopterygota</taxon>
        <taxon>Diptera</taxon>
        <taxon>Nematocera</taxon>
        <taxon>Culicoidea</taxon>
        <taxon>Culicidae</taxon>
        <taxon>Anophelinae</taxon>
        <taxon>Anopheles</taxon>
    </lineage>
</organism>
<name>A0A182VYB1_9DIPT</name>